<keyword evidence="4 9" id="KW-0805">Transcription regulation</keyword>
<keyword evidence="6 9" id="KW-0804">Transcription</keyword>
<evidence type="ECO:0000256" key="9">
    <source>
        <dbReference type="RuleBase" id="RU369094"/>
    </source>
</evidence>
<evidence type="ECO:0000256" key="8">
    <source>
        <dbReference type="PROSITE-ProRule" id="PRU00071"/>
    </source>
</evidence>
<feature type="domain" description="Dof-type" evidence="11">
    <location>
        <begin position="107"/>
        <end position="161"/>
    </location>
</feature>
<evidence type="ECO:0000313" key="13">
    <source>
        <dbReference type="Proteomes" id="UP001327560"/>
    </source>
</evidence>
<keyword evidence="1 9" id="KW-0479">Metal-binding</keyword>
<dbReference type="AlphaFoldDB" id="A0AAQ3K2M3"/>
<feature type="region of interest" description="Disordered" evidence="10">
    <location>
        <begin position="148"/>
        <end position="173"/>
    </location>
</feature>
<evidence type="ECO:0000256" key="1">
    <source>
        <dbReference type="ARBA" id="ARBA00022723"/>
    </source>
</evidence>
<evidence type="ECO:0000256" key="4">
    <source>
        <dbReference type="ARBA" id="ARBA00023015"/>
    </source>
</evidence>
<feature type="compositionally biased region" description="Basic and acidic residues" evidence="10">
    <location>
        <begin position="94"/>
        <end position="106"/>
    </location>
</feature>
<dbReference type="PANTHER" id="PTHR31992">
    <property type="entry name" value="DOF ZINC FINGER PROTEIN DOF1.4-RELATED"/>
    <property type="match status" value="1"/>
</dbReference>
<feature type="region of interest" description="Disordered" evidence="10">
    <location>
        <begin position="84"/>
        <end position="106"/>
    </location>
</feature>
<dbReference type="PROSITE" id="PS50884">
    <property type="entry name" value="ZF_DOF_2"/>
    <property type="match status" value="1"/>
</dbReference>
<dbReference type="PROSITE" id="PS01361">
    <property type="entry name" value="ZF_DOF_1"/>
    <property type="match status" value="1"/>
</dbReference>
<feature type="region of interest" description="Disordered" evidence="10">
    <location>
        <begin position="305"/>
        <end position="326"/>
    </location>
</feature>
<feature type="compositionally biased region" description="Low complexity" evidence="10">
    <location>
        <begin position="84"/>
        <end position="93"/>
    </location>
</feature>
<dbReference type="PANTHER" id="PTHR31992:SF285">
    <property type="entry name" value="DOF ZINC FINGER PROTEIN DOF4.6"/>
    <property type="match status" value="1"/>
</dbReference>
<dbReference type="Pfam" id="PF02701">
    <property type="entry name" value="Zn_ribbon_Dof"/>
    <property type="match status" value="1"/>
</dbReference>
<comment type="function">
    <text evidence="9">Transcription factor that binds specifically to a 5'-AA[AG]G-3' consensus core sequence.</text>
</comment>
<evidence type="ECO:0000256" key="3">
    <source>
        <dbReference type="ARBA" id="ARBA00022833"/>
    </source>
</evidence>
<keyword evidence="5 8" id="KW-0238">DNA-binding</keyword>
<dbReference type="EMBL" id="CP136891">
    <property type="protein sequence ID" value="WOK99011.1"/>
    <property type="molecule type" value="Genomic_DNA"/>
</dbReference>
<accession>A0AAQ3K2M3</accession>
<keyword evidence="2 8" id="KW-0863">Zinc-finger</keyword>
<dbReference type="GO" id="GO:0003700">
    <property type="term" value="F:DNA-binding transcription factor activity"/>
    <property type="evidence" value="ECO:0007669"/>
    <property type="project" value="UniProtKB-UniRule"/>
</dbReference>
<protein>
    <recommendedName>
        <fullName evidence="9">Dof zinc finger protein</fullName>
    </recommendedName>
</protein>
<dbReference type="InterPro" id="IPR003851">
    <property type="entry name" value="Znf_Dof"/>
</dbReference>
<evidence type="ECO:0000256" key="2">
    <source>
        <dbReference type="ARBA" id="ARBA00022771"/>
    </source>
</evidence>
<keyword evidence="7 8" id="KW-0539">Nucleus</keyword>
<evidence type="ECO:0000256" key="5">
    <source>
        <dbReference type="ARBA" id="ARBA00023125"/>
    </source>
</evidence>
<evidence type="ECO:0000256" key="10">
    <source>
        <dbReference type="SAM" id="MobiDB-lite"/>
    </source>
</evidence>
<gene>
    <name evidence="12" type="ORF">Cni_G07723</name>
</gene>
<reference evidence="12 13" key="1">
    <citation type="submission" date="2023-10" db="EMBL/GenBank/DDBJ databases">
        <title>Chromosome-scale genome assembly provides insights into flower coloration mechanisms of Canna indica.</title>
        <authorList>
            <person name="Li C."/>
        </authorList>
    </citation>
    <scope>NUCLEOTIDE SEQUENCE [LARGE SCALE GENOMIC DNA]</scope>
    <source>
        <tissue evidence="12">Flower</tissue>
    </source>
</reference>
<sequence>MFKNGRIHLIRVLHRGHIKYHHVPCPLAPSFPALLLPPPPLLLRCKFWVDLNYLNLIVMFMDATQWTQGIGLVKPMEEFASSMATASSSAKPPAVERKSRPNKEKALNCPRCNSTNTKFCYYNNYSLTQPRYFCKACRRYWTEGGSLRNVPVGGGSRKNKRPSSTSSSIAAPTKKLPTDLTLPSISQAPNFHEYSDHFPNLESSTAAGTPLSAMELLKTGMSATAARGLIGPFPPMSAPEWAVGRFGLMQEFRPPPTLNFALDGSIGGYGSLLQGGVQFPLEDMKPVAPTSNDFTGGQFEQIRGEGGHPPPGFWNGINIGGGGGSW</sequence>
<feature type="compositionally biased region" description="Low complexity" evidence="10">
    <location>
        <begin position="162"/>
        <end position="173"/>
    </location>
</feature>
<comment type="subcellular location">
    <subcellularLocation>
        <location evidence="8 9">Nucleus</location>
    </subcellularLocation>
</comment>
<evidence type="ECO:0000313" key="12">
    <source>
        <dbReference type="EMBL" id="WOK99011.1"/>
    </source>
</evidence>
<dbReference type="InterPro" id="IPR045174">
    <property type="entry name" value="Dof"/>
</dbReference>
<keyword evidence="13" id="KW-1185">Reference proteome</keyword>
<proteinExistence type="predicted"/>
<organism evidence="12 13">
    <name type="scientific">Canna indica</name>
    <name type="common">Indian-shot</name>
    <dbReference type="NCBI Taxonomy" id="4628"/>
    <lineage>
        <taxon>Eukaryota</taxon>
        <taxon>Viridiplantae</taxon>
        <taxon>Streptophyta</taxon>
        <taxon>Embryophyta</taxon>
        <taxon>Tracheophyta</taxon>
        <taxon>Spermatophyta</taxon>
        <taxon>Magnoliopsida</taxon>
        <taxon>Liliopsida</taxon>
        <taxon>Zingiberales</taxon>
        <taxon>Cannaceae</taxon>
        <taxon>Canna</taxon>
    </lineage>
</organism>
<evidence type="ECO:0000256" key="6">
    <source>
        <dbReference type="ARBA" id="ARBA00023163"/>
    </source>
</evidence>
<keyword evidence="3 9" id="KW-0862">Zinc</keyword>
<dbReference type="Proteomes" id="UP001327560">
    <property type="component" value="Chromosome 2"/>
</dbReference>
<name>A0AAQ3K2M3_9LILI</name>
<evidence type="ECO:0000256" key="7">
    <source>
        <dbReference type="ARBA" id="ARBA00023242"/>
    </source>
</evidence>
<evidence type="ECO:0000259" key="11">
    <source>
        <dbReference type="PROSITE" id="PS50884"/>
    </source>
</evidence>
<dbReference type="GO" id="GO:0008270">
    <property type="term" value="F:zinc ion binding"/>
    <property type="evidence" value="ECO:0007669"/>
    <property type="project" value="UniProtKB-KW"/>
</dbReference>
<dbReference type="GO" id="GO:0003677">
    <property type="term" value="F:DNA binding"/>
    <property type="evidence" value="ECO:0007669"/>
    <property type="project" value="UniProtKB-UniRule"/>
</dbReference>
<dbReference type="GO" id="GO:0005634">
    <property type="term" value="C:nucleus"/>
    <property type="evidence" value="ECO:0007669"/>
    <property type="project" value="UniProtKB-SubCell"/>
</dbReference>